<feature type="domain" description="Reverse transcriptase" evidence="2">
    <location>
        <begin position="65"/>
        <end position="223"/>
    </location>
</feature>
<dbReference type="InterPro" id="IPR041577">
    <property type="entry name" value="RT_RNaseH_2"/>
</dbReference>
<dbReference type="Proteomes" id="UP001341281">
    <property type="component" value="Chromosome 09"/>
</dbReference>
<gene>
    <name evidence="4" type="ORF">U9M48_038733</name>
</gene>
<evidence type="ECO:0000313" key="5">
    <source>
        <dbReference type="Proteomes" id="UP001341281"/>
    </source>
</evidence>
<dbReference type="PANTHER" id="PTHR24559:SF444">
    <property type="entry name" value="REVERSE TRANSCRIPTASE DOMAIN-CONTAINING PROTEIN"/>
    <property type="match status" value="1"/>
</dbReference>
<evidence type="ECO:0000259" key="2">
    <source>
        <dbReference type="Pfam" id="PF00078"/>
    </source>
</evidence>
<reference evidence="4 5" key="1">
    <citation type="submission" date="2024-02" db="EMBL/GenBank/DDBJ databases">
        <title>High-quality chromosome-scale genome assembly of Pensacola bahiagrass (Paspalum notatum Flugge var. saurae).</title>
        <authorList>
            <person name="Vega J.M."/>
            <person name="Podio M."/>
            <person name="Orjuela J."/>
            <person name="Siena L.A."/>
            <person name="Pessino S.C."/>
            <person name="Combes M.C."/>
            <person name="Mariac C."/>
            <person name="Albertini E."/>
            <person name="Pupilli F."/>
            <person name="Ortiz J.P.A."/>
            <person name="Leblanc O."/>
        </authorList>
    </citation>
    <scope>NUCLEOTIDE SEQUENCE [LARGE SCALE GENOMIC DNA]</scope>
    <source>
        <strain evidence="4">R1</strain>
        <tissue evidence="4">Leaf</tissue>
    </source>
</reference>
<dbReference type="PANTHER" id="PTHR24559">
    <property type="entry name" value="TRANSPOSON TY3-I GAG-POL POLYPROTEIN"/>
    <property type="match status" value="1"/>
</dbReference>
<feature type="compositionally biased region" description="Basic and acidic residues" evidence="1">
    <location>
        <begin position="384"/>
        <end position="394"/>
    </location>
</feature>
<dbReference type="InterPro" id="IPR043502">
    <property type="entry name" value="DNA/RNA_pol_sf"/>
</dbReference>
<dbReference type="CDD" id="cd01647">
    <property type="entry name" value="RT_LTR"/>
    <property type="match status" value="1"/>
</dbReference>
<accession>A0AAQ3UMG7</accession>
<protein>
    <recommendedName>
        <fullName evidence="6">Reverse transcriptase domain-containing protein</fullName>
    </recommendedName>
</protein>
<dbReference type="InterPro" id="IPR053134">
    <property type="entry name" value="RNA-dir_DNA_polymerase"/>
</dbReference>
<evidence type="ECO:0008006" key="6">
    <source>
        <dbReference type="Google" id="ProtNLM"/>
    </source>
</evidence>
<keyword evidence="5" id="KW-1185">Reference proteome</keyword>
<dbReference type="Pfam" id="PF00078">
    <property type="entry name" value="RVT_1"/>
    <property type="match status" value="1"/>
</dbReference>
<dbReference type="AlphaFoldDB" id="A0AAQ3UMG7"/>
<evidence type="ECO:0000313" key="4">
    <source>
        <dbReference type="EMBL" id="WVZ92687.1"/>
    </source>
</evidence>
<feature type="region of interest" description="Disordered" evidence="1">
    <location>
        <begin position="339"/>
        <end position="407"/>
    </location>
</feature>
<name>A0AAQ3UMG7_PASNO</name>
<proteinExistence type="predicted"/>
<dbReference type="InterPro" id="IPR043128">
    <property type="entry name" value="Rev_trsase/Diguanyl_cyclase"/>
</dbReference>
<dbReference type="Gene3D" id="3.10.10.10">
    <property type="entry name" value="HIV Type 1 Reverse Transcriptase, subunit A, domain 1"/>
    <property type="match status" value="1"/>
</dbReference>
<dbReference type="SUPFAM" id="SSF56672">
    <property type="entry name" value="DNA/RNA polymerases"/>
    <property type="match status" value="1"/>
</dbReference>
<feature type="compositionally biased region" description="Low complexity" evidence="1">
    <location>
        <begin position="357"/>
        <end position="371"/>
    </location>
</feature>
<feature type="compositionally biased region" description="Gly residues" evidence="1">
    <location>
        <begin position="344"/>
        <end position="356"/>
    </location>
</feature>
<dbReference type="Pfam" id="PF17919">
    <property type="entry name" value="RT_RNaseH_2"/>
    <property type="match status" value="1"/>
</dbReference>
<dbReference type="Gene3D" id="3.30.70.270">
    <property type="match status" value="2"/>
</dbReference>
<feature type="domain" description="Reverse transcriptase/retrotransposon-derived protein RNase H-like" evidence="3">
    <location>
        <begin position="288"/>
        <end position="339"/>
    </location>
</feature>
<dbReference type="InterPro" id="IPR000477">
    <property type="entry name" value="RT_dom"/>
</dbReference>
<dbReference type="EMBL" id="CP144753">
    <property type="protein sequence ID" value="WVZ92687.1"/>
    <property type="molecule type" value="Genomic_DNA"/>
</dbReference>
<sequence>MPGIPREVIEHRLKINPNAKPVRQKPRRQSVERQDLIRQEVRKLLDAGFIEEVHHPEWLANLVVVPKANGKLRMCIDYTSLNKACPPDPYPLPRIDQIVDSTSGCELLSFLDAYSGFHQIRMNEEDKRHTAFVTVDGLYCYVVMPYGLRNALPTFLRGMNFTFRDLIRNIVEVYVDDIVVKTREGSTLLEDLTLVFDRLRTTRTKLNPEKCVFGVSAGKLLGFLVSHRGIEANPTKIRAIEAMRPPACIKDLQKLTGSLAALSRFILRLAERALPFFKLLRKSGPFIWTEEAEQAFQELKQHLTTLSILVAPEPGETLYLYLAATSEVVSMVLVAERPEHPHEGGTGTPRVEGGGPSTAETTTGSETGGPADTLPCQGSELPEAEGRAAQEADLAKAGGPGSSARGRTTQRPVYYVSEVLHGAKARYLETHKFAYALLVASRKLRHYF</sequence>
<evidence type="ECO:0000259" key="3">
    <source>
        <dbReference type="Pfam" id="PF17919"/>
    </source>
</evidence>
<evidence type="ECO:0000256" key="1">
    <source>
        <dbReference type="SAM" id="MobiDB-lite"/>
    </source>
</evidence>
<organism evidence="4 5">
    <name type="scientific">Paspalum notatum var. saurae</name>
    <dbReference type="NCBI Taxonomy" id="547442"/>
    <lineage>
        <taxon>Eukaryota</taxon>
        <taxon>Viridiplantae</taxon>
        <taxon>Streptophyta</taxon>
        <taxon>Embryophyta</taxon>
        <taxon>Tracheophyta</taxon>
        <taxon>Spermatophyta</taxon>
        <taxon>Magnoliopsida</taxon>
        <taxon>Liliopsida</taxon>
        <taxon>Poales</taxon>
        <taxon>Poaceae</taxon>
        <taxon>PACMAD clade</taxon>
        <taxon>Panicoideae</taxon>
        <taxon>Andropogonodae</taxon>
        <taxon>Paspaleae</taxon>
        <taxon>Paspalinae</taxon>
        <taxon>Paspalum</taxon>
    </lineage>
</organism>